<sequence>MLDAGNYGFNKKIDIWKFQGQHEIINYLQQTIIEVNFFDEIGIKLFKKTIKFIRQNIQIMKQRQTSNKQSLQAGRETMIYQYGILNVKDKMQEQVDQRLQDWDMDRIINSIFQVHYSSFDYLVLAKLNTKKDRDFENGIFFLKKIHERDQNNLIMVNNIQNRAELYNDHGMREGLMEELFDNLSLIIRQFKFKNIYKD</sequence>
<gene>
    <name evidence="1" type="ORF">PPENT_87.1.T0950190</name>
</gene>
<dbReference type="Proteomes" id="UP000689195">
    <property type="component" value="Unassembled WGS sequence"/>
</dbReference>
<evidence type="ECO:0000313" key="1">
    <source>
        <dbReference type="EMBL" id="CAD8190185.1"/>
    </source>
</evidence>
<organism evidence="1 2">
    <name type="scientific">Paramecium pentaurelia</name>
    <dbReference type="NCBI Taxonomy" id="43138"/>
    <lineage>
        <taxon>Eukaryota</taxon>
        <taxon>Sar</taxon>
        <taxon>Alveolata</taxon>
        <taxon>Ciliophora</taxon>
        <taxon>Intramacronucleata</taxon>
        <taxon>Oligohymenophorea</taxon>
        <taxon>Peniculida</taxon>
        <taxon>Parameciidae</taxon>
        <taxon>Paramecium</taxon>
    </lineage>
</organism>
<keyword evidence="2" id="KW-1185">Reference proteome</keyword>
<comment type="caution">
    <text evidence="1">The sequence shown here is derived from an EMBL/GenBank/DDBJ whole genome shotgun (WGS) entry which is preliminary data.</text>
</comment>
<proteinExistence type="predicted"/>
<dbReference type="AlphaFoldDB" id="A0A8S1WNZ4"/>
<protein>
    <submittedName>
        <fullName evidence="1">Uncharacterized protein</fullName>
    </submittedName>
</protein>
<dbReference type="EMBL" id="CAJJDO010000095">
    <property type="protein sequence ID" value="CAD8190185.1"/>
    <property type="molecule type" value="Genomic_DNA"/>
</dbReference>
<reference evidence="1" key="1">
    <citation type="submission" date="2021-01" db="EMBL/GenBank/DDBJ databases">
        <authorList>
            <consortium name="Genoscope - CEA"/>
            <person name="William W."/>
        </authorList>
    </citation>
    <scope>NUCLEOTIDE SEQUENCE</scope>
</reference>
<name>A0A8S1WNZ4_9CILI</name>
<evidence type="ECO:0000313" key="2">
    <source>
        <dbReference type="Proteomes" id="UP000689195"/>
    </source>
</evidence>
<accession>A0A8S1WNZ4</accession>